<feature type="transmembrane region" description="Helical" evidence="1">
    <location>
        <begin position="235"/>
        <end position="263"/>
    </location>
</feature>
<evidence type="ECO:0000313" key="2">
    <source>
        <dbReference type="EnsemblMetazoa" id="tetur10g05440.1"/>
    </source>
</evidence>
<organism evidence="2 3">
    <name type="scientific">Tetranychus urticae</name>
    <name type="common">Two-spotted spider mite</name>
    <dbReference type="NCBI Taxonomy" id="32264"/>
    <lineage>
        <taxon>Eukaryota</taxon>
        <taxon>Metazoa</taxon>
        <taxon>Ecdysozoa</taxon>
        <taxon>Arthropoda</taxon>
        <taxon>Chelicerata</taxon>
        <taxon>Arachnida</taxon>
        <taxon>Acari</taxon>
        <taxon>Acariformes</taxon>
        <taxon>Trombidiformes</taxon>
        <taxon>Prostigmata</taxon>
        <taxon>Eleutherengona</taxon>
        <taxon>Raphignathae</taxon>
        <taxon>Tetranychoidea</taxon>
        <taxon>Tetranychidae</taxon>
        <taxon>Tetranychus</taxon>
    </lineage>
</organism>
<feature type="transmembrane region" description="Helical" evidence="1">
    <location>
        <begin position="324"/>
        <end position="346"/>
    </location>
</feature>
<keyword evidence="1" id="KW-0472">Membrane</keyword>
<reference evidence="2" key="2">
    <citation type="submission" date="2015-06" db="UniProtKB">
        <authorList>
            <consortium name="EnsemblMetazoa"/>
        </authorList>
    </citation>
    <scope>IDENTIFICATION</scope>
</reference>
<reference evidence="3" key="1">
    <citation type="submission" date="2011-08" db="EMBL/GenBank/DDBJ databases">
        <authorList>
            <person name="Rombauts S."/>
        </authorList>
    </citation>
    <scope>NUCLEOTIDE SEQUENCE</scope>
    <source>
        <strain evidence="3">London</strain>
    </source>
</reference>
<dbReference type="AlphaFoldDB" id="T1KG42"/>
<keyword evidence="3" id="KW-1185">Reference proteome</keyword>
<accession>T1KG42</accession>
<dbReference type="Proteomes" id="UP000015104">
    <property type="component" value="Unassembled WGS sequence"/>
</dbReference>
<keyword evidence="1" id="KW-1133">Transmembrane helix</keyword>
<evidence type="ECO:0008006" key="4">
    <source>
        <dbReference type="Google" id="ProtNLM"/>
    </source>
</evidence>
<name>T1KG42_TETUR</name>
<evidence type="ECO:0000256" key="1">
    <source>
        <dbReference type="SAM" id="Phobius"/>
    </source>
</evidence>
<dbReference type="EnsemblMetazoa" id="tetur10g05440.1">
    <property type="protein sequence ID" value="tetur10g05440.1"/>
    <property type="gene ID" value="tetur10g05440"/>
</dbReference>
<keyword evidence="1" id="KW-0812">Transmembrane</keyword>
<proteinExistence type="predicted"/>
<feature type="transmembrane region" description="Helical" evidence="1">
    <location>
        <begin position="136"/>
        <end position="158"/>
    </location>
</feature>
<dbReference type="EnsemblMetazoa" id="tetur10g05450.1">
    <property type="protein sequence ID" value="tetur10g05450.1"/>
    <property type="gene ID" value="tetur10g05450"/>
</dbReference>
<evidence type="ECO:0000313" key="3">
    <source>
        <dbReference type="Proteomes" id="UP000015104"/>
    </source>
</evidence>
<feature type="transmembrane region" description="Helical" evidence="1">
    <location>
        <begin position="200"/>
        <end position="223"/>
    </location>
</feature>
<protein>
    <recommendedName>
        <fullName evidence="4">Gustatory receptor</fullName>
    </recommendedName>
</protein>
<dbReference type="EMBL" id="CAEY01000044">
    <property type="status" value="NOT_ANNOTATED_CDS"/>
    <property type="molecule type" value="Genomic_DNA"/>
</dbReference>
<feature type="transmembrane region" description="Helical" evidence="1">
    <location>
        <begin position="425"/>
        <end position="447"/>
    </location>
</feature>
<sequence length="453" mass="52773">MFFVRFLRFLSFEFCKIAVRLQKKVIPRAKHNHTEIVLKLVRFVIGVHWSDVDDAIAVKYLKQLESICTTYNILPIQFSRDPKATQSKLTITKSILYSSLMAVNIIHLILLSSFDLPVEWHHLLGDFFHGHPNGRFFWLFFLNGSIFGEALRRVWIYLARDGHSTSFKFELIYSKGFKSQLLCMDQFYCRKLRFFVTNLAIFWVRIIFCATISFAPILIFIFHSVSQLPQTLEQYIFSGFWLIITYLGFVWVMTNAILIGSLITIKLCYFYFKVAHVARTVQNLALKRLQSNNASYLLDYKATVREIIRYQNEIEQVNVGIRNLFIVAYLGISFVDNFGIYAAVFVHIDRGLMDFFIVNIVMIGFVVIGVCSYTNGVMLSKMHSCCKNLRKATRHLQLNVQAFIKVTDLEDRLSRTDIAFTIGKILNLTTRVFVIYLIENICLIMMFKVNLRN</sequence>
<feature type="transmembrane region" description="Helical" evidence="1">
    <location>
        <begin position="95"/>
        <end position="116"/>
    </location>
</feature>
<dbReference type="HOGENOM" id="CLU_643018_0_0_1"/>
<feature type="transmembrane region" description="Helical" evidence="1">
    <location>
        <begin position="352"/>
        <end position="373"/>
    </location>
</feature>